<evidence type="ECO:0000313" key="3">
    <source>
        <dbReference type="Proteomes" id="UP000017820"/>
    </source>
</evidence>
<gene>
    <name evidence="2" type="ORF">PL2TA16_01761</name>
</gene>
<dbReference type="InterPro" id="IPR029058">
    <property type="entry name" value="AB_hydrolase_fold"/>
</dbReference>
<name>V4J5N5_PSEL2</name>
<dbReference type="Gene3D" id="3.40.50.1820">
    <property type="entry name" value="alpha/beta hydrolase"/>
    <property type="match status" value="1"/>
</dbReference>
<feature type="chain" id="PRO_5004721228" description="DUF676 domain-containing protein" evidence="1">
    <location>
        <begin position="22"/>
        <end position="459"/>
    </location>
</feature>
<evidence type="ECO:0000313" key="2">
    <source>
        <dbReference type="EMBL" id="ESP90657.1"/>
    </source>
</evidence>
<evidence type="ECO:0000256" key="1">
    <source>
        <dbReference type="SAM" id="SignalP"/>
    </source>
</evidence>
<dbReference type="SUPFAM" id="SSF53474">
    <property type="entry name" value="alpha/beta-Hydrolases"/>
    <property type="match status" value="1"/>
</dbReference>
<feature type="signal peptide" evidence="1">
    <location>
        <begin position="1"/>
        <end position="21"/>
    </location>
</feature>
<dbReference type="GeneID" id="29919237"/>
<sequence>MNKTKALSLIALSFLSQSAYSSTIEGYPLSTIDYNQGMVWWDREPFPRWYAPNISVSENEKYRVQNSDRLDLSYSTNDVCPEMRGTWCYDVSKIKAHIVKSKDGVFDKPVYFVKGLNTTVDGITASENEFSKYWSDYRLRDVFKPLLNEGRDIVFLDYANISDDLMVENAQLIHFIETKLKQGNYQSTMVGYSYGGVLAKQALNLFESTGFNHQFFNYISIDAPHKGANIPYTITETIGRIKGRLEDARGCSWSSSCKRARDNARRMYSSLTEGIAAKLLITGKDSNQYFRNLRSEGYPSTYNVAFSNGSYTGTRASLPLNAQMARFEVNYSVYGDTYYTLKSMDIRSKYKAGHYYISHLFDDAPGSYSVTGGLLKQFFDGNGNIRRVTNNLLASNKAPTFITTASALDLNSNDLFSPFNPNSASTPFNKVYAVNGANLSHTNFSYHKNNLIKEIRKAN</sequence>
<keyword evidence="1" id="KW-0732">Signal</keyword>
<evidence type="ECO:0008006" key="4">
    <source>
        <dbReference type="Google" id="ProtNLM"/>
    </source>
</evidence>
<dbReference type="PATRIC" id="fig|1353533.3.peg.5195"/>
<accession>V4J5N5</accession>
<dbReference type="RefSeq" id="WP_023402014.1">
    <property type="nucleotide sequence ID" value="NZ_AUSV01000134.1"/>
</dbReference>
<dbReference type="EMBL" id="AUSV01000134">
    <property type="protein sequence ID" value="ESP90657.1"/>
    <property type="molecule type" value="Genomic_DNA"/>
</dbReference>
<comment type="caution">
    <text evidence="2">The sequence shown here is derived from an EMBL/GenBank/DDBJ whole genome shotgun (WGS) entry which is preliminary data.</text>
</comment>
<organism evidence="2 3">
    <name type="scientific">Pseudoalteromonas luteoviolacea (strain 2ta16)</name>
    <dbReference type="NCBI Taxonomy" id="1353533"/>
    <lineage>
        <taxon>Bacteria</taxon>
        <taxon>Pseudomonadati</taxon>
        <taxon>Pseudomonadota</taxon>
        <taxon>Gammaproteobacteria</taxon>
        <taxon>Alteromonadales</taxon>
        <taxon>Pseudoalteromonadaceae</taxon>
        <taxon>Pseudoalteromonas</taxon>
    </lineage>
</organism>
<reference evidence="2 3" key="1">
    <citation type="submission" date="2013-07" db="EMBL/GenBank/DDBJ databases">
        <title>Draft genome sequence of Pseudoalteromonas luteoviolacea 2ta16.</title>
        <authorList>
            <person name="Allen E.E."/>
            <person name="Azam F."/>
            <person name="Podell S."/>
        </authorList>
    </citation>
    <scope>NUCLEOTIDE SEQUENCE [LARGE SCALE GENOMIC DNA]</scope>
    <source>
        <strain evidence="2 3">2ta16</strain>
    </source>
</reference>
<protein>
    <recommendedName>
        <fullName evidence="4">DUF676 domain-containing protein</fullName>
    </recommendedName>
</protein>
<proteinExistence type="predicted"/>
<dbReference type="AlphaFoldDB" id="V4J5N5"/>
<dbReference type="Proteomes" id="UP000017820">
    <property type="component" value="Unassembled WGS sequence"/>
</dbReference>